<evidence type="ECO:0000256" key="8">
    <source>
        <dbReference type="SAM" id="MobiDB-lite"/>
    </source>
</evidence>
<dbReference type="AlphaFoldDB" id="A0A674G7X5"/>
<dbReference type="PANTHER" id="PTHR16514:SF5">
    <property type="entry name" value="PROTEIN TMEPAI"/>
    <property type="match status" value="1"/>
</dbReference>
<dbReference type="GO" id="GO:0031901">
    <property type="term" value="C:early endosome membrane"/>
    <property type="evidence" value="ECO:0007669"/>
    <property type="project" value="UniProtKB-SubCell"/>
</dbReference>
<dbReference type="GO" id="GO:0070412">
    <property type="term" value="F:R-SMAD binding"/>
    <property type="evidence" value="ECO:0007669"/>
    <property type="project" value="InterPro"/>
</dbReference>
<keyword evidence="4" id="KW-0734">Signal transduction inhibitor</keyword>
<dbReference type="Proteomes" id="UP000007754">
    <property type="component" value="Chromosome 20"/>
</dbReference>
<dbReference type="GO" id="GO:0030512">
    <property type="term" value="P:negative regulation of transforming growth factor beta receptor signaling pathway"/>
    <property type="evidence" value="ECO:0007669"/>
    <property type="project" value="InterPro"/>
</dbReference>
<reference evidence="10" key="3">
    <citation type="submission" date="2025-09" db="UniProtKB">
        <authorList>
            <consortium name="Ensembl"/>
        </authorList>
    </citation>
    <scope>IDENTIFICATION</scope>
</reference>
<reference evidence="10 11" key="1">
    <citation type="journal article" date="2010" name="Nature">
        <title>The genome of a songbird.</title>
        <authorList>
            <person name="Warren W.C."/>
            <person name="Clayton D.F."/>
            <person name="Ellegren H."/>
            <person name="Arnold A.P."/>
            <person name="Hillier L.W."/>
            <person name="Kunstner A."/>
            <person name="Searle S."/>
            <person name="White S."/>
            <person name="Vilella A.J."/>
            <person name="Fairley S."/>
            <person name="Heger A."/>
            <person name="Kong L."/>
            <person name="Ponting C.P."/>
            <person name="Jarvis E.D."/>
            <person name="Mello C.V."/>
            <person name="Minx P."/>
            <person name="Lovell P."/>
            <person name="Velho T.A."/>
            <person name="Ferris M."/>
            <person name="Balakrishnan C.N."/>
            <person name="Sinha S."/>
            <person name="Blatti C."/>
            <person name="London S.E."/>
            <person name="Li Y."/>
            <person name="Lin Y.C."/>
            <person name="George J."/>
            <person name="Sweedler J."/>
            <person name="Southey B."/>
            <person name="Gunaratne P."/>
            <person name="Watson M."/>
            <person name="Nam K."/>
            <person name="Backstrom N."/>
            <person name="Smeds L."/>
            <person name="Nabholz B."/>
            <person name="Itoh Y."/>
            <person name="Whitney O."/>
            <person name="Pfenning A.R."/>
            <person name="Howard J."/>
            <person name="Volker M."/>
            <person name="Skinner B.M."/>
            <person name="Griffin D.K."/>
            <person name="Ye L."/>
            <person name="McLaren W.M."/>
            <person name="Flicek P."/>
            <person name="Quesada V."/>
            <person name="Velasco G."/>
            <person name="Lopez-Otin C."/>
            <person name="Puente X.S."/>
            <person name="Olender T."/>
            <person name="Lancet D."/>
            <person name="Smit A.F."/>
            <person name="Hubley R."/>
            <person name="Konkel M.K."/>
            <person name="Walker J.A."/>
            <person name="Batzer M.A."/>
            <person name="Gu W."/>
            <person name="Pollock D.D."/>
            <person name="Chen L."/>
            <person name="Cheng Z."/>
            <person name="Eichler E.E."/>
            <person name="Stapley J."/>
            <person name="Slate J."/>
            <person name="Ekblom R."/>
            <person name="Birkhead T."/>
            <person name="Burke T."/>
            <person name="Burt D."/>
            <person name="Scharff C."/>
            <person name="Adam I."/>
            <person name="Richard H."/>
            <person name="Sultan M."/>
            <person name="Soldatov A."/>
            <person name="Lehrach H."/>
            <person name="Edwards S.V."/>
            <person name="Yang S.P."/>
            <person name="Li X."/>
            <person name="Graves T."/>
            <person name="Fulton L."/>
            <person name="Nelson J."/>
            <person name="Chinwalla A."/>
            <person name="Hou S."/>
            <person name="Mardis E.R."/>
            <person name="Wilson R.K."/>
        </authorList>
    </citation>
    <scope>NUCLEOTIDE SEQUENCE [LARGE SCALE GENOMIC DNA]</scope>
</reference>
<evidence type="ECO:0000256" key="2">
    <source>
        <dbReference type="ARBA" id="ARBA00009908"/>
    </source>
</evidence>
<dbReference type="PANTHER" id="PTHR16514">
    <property type="entry name" value="LOW DENSITY LIPOPROTEIN RECEPTOR CLASS A DOMAIN-CONTAINING 4A"/>
    <property type="match status" value="1"/>
</dbReference>
<evidence type="ECO:0000256" key="7">
    <source>
        <dbReference type="ARBA" id="ARBA00023136"/>
    </source>
</evidence>
<evidence type="ECO:0000256" key="9">
    <source>
        <dbReference type="SAM" id="Phobius"/>
    </source>
</evidence>
<sequence length="274" mass="30532">MSPGTECLGRTFPGKLAELEFVQIIIIVVVMMVMVVVITCLLNHYKLSARSFISRHSQGRRRDENLSSEGSLWPSESTVSGTGITEQQIYTPRPSERLAVPSFLQRDRFNRFQPTYPYLQHEIDLPPTISLSDGEEPPPYQGPCTLQLRDPEQQMELNRESVRAPPNRTIFDSDLIDNSMFGGPCPPSSNSGISATCYGSSGRMEGPPPTYSEVIGHYPGSTFYQHQQNSNGMPPILEGSRLHPSQINGLESTTTTTTTTAWNKEKEKQKGHPF</sequence>
<comment type="similarity">
    <text evidence="2">Belongs to the PMEPA1 family.</text>
</comment>
<feature type="region of interest" description="Disordered" evidence="8">
    <location>
        <begin position="246"/>
        <end position="274"/>
    </location>
</feature>
<feature type="transmembrane region" description="Helical" evidence="9">
    <location>
        <begin position="21"/>
        <end position="45"/>
    </location>
</feature>
<keyword evidence="11" id="KW-1185">Reference proteome</keyword>
<accession>A0A674G7X5</accession>
<dbReference type="GeneTree" id="ENSGT00390000000724"/>
<name>A0A674G7X5_TAEGU</name>
<proteinExistence type="inferred from homology"/>
<evidence type="ECO:0000313" key="11">
    <source>
        <dbReference type="Proteomes" id="UP000007754"/>
    </source>
</evidence>
<evidence type="ECO:0000256" key="5">
    <source>
        <dbReference type="ARBA" id="ARBA00022753"/>
    </source>
</evidence>
<evidence type="ECO:0000256" key="4">
    <source>
        <dbReference type="ARBA" id="ARBA00022700"/>
    </source>
</evidence>
<keyword evidence="5" id="KW-0967">Endosome</keyword>
<dbReference type="InterPro" id="IPR043445">
    <property type="entry name" value="TMEPAI/LRAD4"/>
</dbReference>
<dbReference type="GO" id="GO:0000139">
    <property type="term" value="C:Golgi membrane"/>
    <property type="evidence" value="ECO:0007669"/>
    <property type="project" value="TreeGrafter"/>
</dbReference>
<keyword evidence="3 9" id="KW-0812">Transmembrane</keyword>
<feature type="region of interest" description="Disordered" evidence="8">
    <location>
        <begin position="58"/>
        <end position="88"/>
    </location>
</feature>
<evidence type="ECO:0000256" key="6">
    <source>
        <dbReference type="ARBA" id="ARBA00022989"/>
    </source>
</evidence>
<feature type="compositionally biased region" description="Polar residues" evidence="8">
    <location>
        <begin position="67"/>
        <end position="88"/>
    </location>
</feature>
<evidence type="ECO:0000313" key="10">
    <source>
        <dbReference type="Ensembl" id="ENSTGUP00000018619.1"/>
    </source>
</evidence>
<comment type="subcellular location">
    <subcellularLocation>
        <location evidence="1">Early endosome membrane</location>
        <topology evidence="1">Single-pass membrane protein</topology>
    </subcellularLocation>
</comment>
<reference evidence="10" key="2">
    <citation type="submission" date="2025-08" db="UniProtKB">
        <authorList>
            <consortium name="Ensembl"/>
        </authorList>
    </citation>
    <scope>IDENTIFICATION</scope>
</reference>
<keyword evidence="7 9" id="KW-0472">Membrane</keyword>
<evidence type="ECO:0000256" key="3">
    <source>
        <dbReference type="ARBA" id="ARBA00022692"/>
    </source>
</evidence>
<evidence type="ECO:0000256" key="1">
    <source>
        <dbReference type="ARBA" id="ARBA00004391"/>
    </source>
</evidence>
<keyword evidence="6 9" id="KW-1133">Transmembrane helix</keyword>
<feature type="compositionally biased region" description="Basic and acidic residues" evidence="8">
    <location>
        <begin position="263"/>
        <end position="274"/>
    </location>
</feature>
<dbReference type="Ensembl" id="ENSTGUT00000041757.1">
    <property type="protein sequence ID" value="ENSTGUP00000018619.1"/>
    <property type="gene ID" value="ENSTGUG00000024167.1"/>
</dbReference>
<gene>
    <name evidence="10" type="primary">PMEPA1</name>
</gene>
<organism evidence="10 11">
    <name type="scientific">Taeniopygia guttata</name>
    <name type="common">Zebra finch</name>
    <name type="synonym">Poephila guttata</name>
    <dbReference type="NCBI Taxonomy" id="59729"/>
    <lineage>
        <taxon>Eukaryota</taxon>
        <taxon>Metazoa</taxon>
        <taxon>Chordata</taxon>
        <taxon>Craniata</taxon>
        <taxon>Vertebrata</taxon>
        <taxon>Euteleostomi</taxon>
        <taxon>Archelosauria</taxon>
        <taxon>Archosauria</taxon>
        <taxon>Dinosauria</taxon>
        <taxon>Saurischia</taxon>
        <taxon>Theropoda</taxon>
        <taxon>Coelurosauria</taxon>
        <taxon>Aves</taxon>
        <taxon>Neognathae</taxon>
        <taxon>Neoaves</taxon>
        <taxon>Telluraves</taxon>
        <taxon>Australaves</taxon>
        <taxon>Passeriformes</taxon>
        <taxon>Passeroidea</taxon>
        <taxon>Estrildidae</taxon>
        <taxon>Estrildinae</taxon>
        <taxon>Taeniopygia</taxon>
    </lineage>
</organism>
<protein>
    <submittedName>
        <fullName evidence="10">Prostate transmembrane protein, androgen induced 1</fullName>
    </submittedName>
</protein>